<dbReference type="AlphaFoldDB" id="A0A6A5WBR4"/>
<evidence type="ECO:0000256" key="1">
    <source>
        <dbReference type="SAM" id="Coils"/>
    </source>
</evidence>
<keyword evidence="4" id="KW-1185">Reference proteome</keyword>
<evidence type="ECO:0000256" key="2">
    <source>
        <dbReference type="SAM" id="MobiDB-lite"/>
    </source>
</evidence>
<dbReference type="OrthoDB" id="10572122at2759"/>
<reference evidence="3" key="1">
    <citation type="journal article" date="2020" name="Stud. Mycol.">
        <title>101 Dothideomycetes genomes: a test case for predicting lifestyles and emergence of pathogens.</title>
        <authorList>
            <person name="Haridas S."/>
            <person name="Albert R."/>
            <person name="Binder M."/>
            <person name="Bloem J."/>
            <person name="Labutti K."/>
            <person name="Salamov A."/>
            <person name="Andreopoulos B."/>
            <person name="Baker S."/>
            <person name="Barry K."/>
            <person name="Bills G."/>
            <person name="Bluhm B."/>
            <person name="Cannon C."/>
            <person name="Castanera R."/>
            <person name="Culley D."/>
            <person name="Daum C."/>
            <person name="Ezra D."/>
            <person name="Gonzalez J."/>
            <person name="Henrissat B."/>
            <person name="Kuo A."/>
            <person name="Liang C."/>
            <person name="Lipzen A."/>
            <person name="Lutzoni F."/>
            <person name="Magnuson J."/>
            <person name="Mondo S."/>
            <person name="Nolan M."/>
            <person name="Ohm R."/>
            <person name="Pangilinan J."/>
            <person name="Park H.-J."/>
            <person name="Ramirez L."/>
            <person name="Alfaro M."/>
            <person name="Sun H."/>
            <person name="Tritt A."/>
            <person name="Yoshinaga Y."/>
            <person name="Zwiers L.-H."/>
            <person name="Turgeon B."/>
            <person name="Goodwin S."/>
            <person name="Spatafora J."/>
            <person name="Crous P."/>
            <person name="Grigoriev I."/>
        </authorList>
    </citation>
    <scope>NUCLEOTIDE SEQUENCE</scope>
    <source>
        <strain evidence="3">CBS 123094</strain>
    </source>
</reference>
<feature type="coiled-coil region" evidence="1">
    <location>
        <begin position="205"/>
        <end position="239"/>
    </location>
</feature>
<dbReference type="Gene3D" id="3.40.50.410">
    <property type="entry name" value="von Willebrand factor, type A domain"/>
    <property type="match status" value="1"/>
</dbReference>
<feature type="compositionally biased region" description="Low complexity" evidence="2">
    <location>
        <begin position="40"/>
        <end position="54"/>
    </location>
</feature>
<sequence length="859" mass="97442">MDRTTPASKATPHVRPKKPRKRKDDEVPLSLDPQLQMRVAAPPEQTSTPSPETAAKMPADNTVMHIHIQKLEREVIALCSLVAAEKKSHRGTEHSLTDSLARTQALEESKVILEGELLEAKHGLEASQSENCDSLRNLTESTARNLELEENIQILEGALITQRAKFAELSVTLEETTEMYINAKSQVSEISSRLQELVAEHALQSDENEDNLRTARKALAEKEDELVAKVAELRKALDDNKVLQESISGITESTHSSELKHLALVSELRSQLSRHEIKKARVIQIIESLEKSLEDFEAERVSSSTSLLIWDQEIDKETFNEKYTRGLAESSAYLLAAEKLENDMEIWMRRLCNMFVRVETIAVAAIKCFLDGAVLEHHKALQQLDGTQRELTDRREEIKRLERGALSRSNRCEELEKELDSAKKDLGRLEDKSRQIATKEAAKHETELGRAQAALNKSVAEVAHLKQLREHDREEREMEQHKSNVKYESLLRHVDDIKRKDQTNQREHKEFVDGLQRALETASQEIIKVKDIRDRELKTLHNENASRTAFYEEKLENLRRQNQRLRLEHEKEIEQQARAHEKQLYAEPLKQGSYGLAKEVDTKAPWDEAVLFSIDLSSSVGSNYSAMVSLYKGIVSAIRTRNTSARIAVICHGHKGGPILMEVLQPFKPITSATELLLDNIPLGTSFERHDAMIVQACAMIQDLPPRYKCRLVMLGDDGFFASHYDLYADLATKSVPIYVVQFGNPVISDQFTRITKPSGAWSPGFAYAFAAFNRSFYNRFPFNRSAFVSLSTSLLLLSTSLRFPFNRSVFVSHRSLFIFLLSPSASLRFPFVSNRSSFISSFLSAKLWPKACSQAEEK</sequence>
<dbReference type="InterPro" id="IPR036465">
    <property type="entry name" value="vWFA_dom_sf"/>
</dbReference>
<gene>
    <name evidence="3" type="ORF">P154DRAFT_623178</name>
</gene>
<organism evidence="3 4">
    <name type="scientific">Amniculicola lignicola CBS 123094</name>
    <dbReference type="NCBI Taxonomy" id="1392246"/>
    <lineage>
        <taxon>Eukaryota</taxon>
        <taxon>Fungi</taxon>
        <taxon>Dikarya</taxon>
        <taxon>Ascomycota</taxon>
        <taxon>Pezizomycotina</taxon>
        <taxon>Dothideomycetes</taxon>
        <taxon>Pleosporomycetidae</taxon>
        <taxon>Pleosporales</taxon>
        <taxon>Amniculicolaceae</taxon>
        <taxon>Amniculicola</taxon>
    </lineage>
</organism>
<accession>A0A6A5WBR4</accession>
<feature type="coiled-coil region" evidence="1">
    <location>
        <begin position="381"/>
        <end position="439"/>
    </location>
</feature>
<evidence type="ECO:0008006" key="5">
    <source>
        <dbReference type="Google" id="ProtNLM"/>
    </source>
</evidence>
<keyword evidence="1" id="KW-0175">Coiled coil</keyword>
<name>A0A6A5WBR4_9PLEO</name>
<feature type="coiled-coil region" evidence="1">
    <location>
        <begin position="548"/>
        <end position="575"/>
    </location>
</feature>
<evidence type="ECO:0000313" key="3">
    <source>
        <dbReference type="EMBL" id="KAF1996575.1"/>
    </source>
</evidence>
<feature type="region of interest" description="Disordered" evidence="2">
    <location>
        <begin position="1"/>
        <end position="58"/>
    </location>
</feature>
<protein>
    <recommendedName>
        <fullName evidence="5">VWFA domain-containing protein</fullName>
    </recommendedName>
</protein>
<evidence type="ECO:0000313" key="4">
    <source>
        <dbReference type="Proteomes" id="UP000799779"/>
    </source>
</evidence>
<dbReference type="CDD" id="cd00198">
    <property type="entry name" value="vWFA"/>
    <property type="match status" value="1"/>
</dbReference>
<dbReference type="Proteomes" id="UP000799779">
    <property type="component" value="Unassembled WGS sequence"/>
</dbReference>
<feature type="compositionally biased region" description="Basic residues" evidence="2">
    <location>
        <begin position="12"/>
        <end position="21"/>
    </location>
</feature>
<dbReference type="EMBL" id="ML977624">
    <property type="protein sequence ID" value="KAF1996575.1"/>
    <property type="molecule type" value="Genomic_DNA"/>
</dbReference>
<dbReference type="SUPFAM" id="SSF53300">
    <property type="entry name" value="vWA-like"/>
    <property type="match status" value="1"/>
</dbReference>
<proteinExistence type="predicted"/>